<keyword evidence="3" id="KW-1185">Reference proteome</keyword>
<reference evidence="3" key="1">
    <citation type="submission" date="2016-10" db="EMBL/GenBank/DDBJ databases">
        <authorList>
            <person name="Varghese N."/>
        </authorList>
    </citation>
    <scope>NUCLEOTIDE SEQUENCE [LARGE SCALE GENOMIC DNA]</scope>
    <source>
        <strain evidence="3">DSM 20406</strain>
    </source>
</reference>
<feature type="coiled-coil region" evidence="1">
    <location>
        <begin position="7"/>
        <end position="102"/>
    </location>
</feature>
<gene>
    <name evidence="2" type="ORF">SAMN04487834_106917</name>
</gene>
<accession>A0A1H6WQN6</accession>
<evidence type="ECO:0000313" key="2">
    <source>
        <dbReference type="EMBL" id="SEJ18106.1"/>
    </source>
</evidence>
<keyword evidence="1" id="KW-0175">Coiled coil</keyword>
<evidence type="ECO:0000313" key="3">
    <source>
        <dbReference type="Proteomes" id="UP000183028"/>
    </source>
</evidence>
<dbReference type="EMBL" id="FNYK01000069">
    <property type="protein sequence ID" value="SEJ18106.1"/>
    <property type="molecule type" value="Genomic_DNA"/>
</dbReference>
<name>A0A1H6WQN6_9FIRM</name>
<organism evidence="2 3">
    <name type="scientific">Sharpea azabuensis</name>
    <dbReference type="NCBI Taxonomy" id="322505"/>
    <lineage>
        <taxon>Bacteria</taxon>
        <taxon>Bacillati</taxon>
        <taxon>Bacillota</taxon>
        <taxon>Erysipelotrichia</taxon>
        <taxon>Erysipelotrichales</taxon>
        <taxon>Coprobacillaceae</taxon>
        <taxon>Sharpea</taxon>
    </lineage>
</organism>
<dbReference type="AlphaFoldDB" id="A0A1H6WQN6"/>
<proteinExistence type="predicted"/>
<sequence>MKQIMTNKEIADNLRKYDEKVKRLIEAYKELLDEYNSQDRFIKVQNELVRSQGMKVKEQHKEIIELKETIRRLESIQDDDVKKLHSKVVRELKKENKMLKKRLDFECDITVISKEELYKDFCRLREMNKRLIREKRGSLR</sequence>
<evidence type="ECO:0000256" key="1">
    <source>
        <dbReference type="SAM" id="Coils"/>
    </source>
</evidence>
<dbReference type="Proteomes" id="UP000183028">
    <property type="component" value="Unassembled WGS sequence"/>
</dbReference>
<protein>
    <submittedName>
        <fullName evidence="2">Uncharacterized protein</fullName>
    </submittedName>
</protein>